<evidence type="ECO:0000256" key="13">
    <source>
        <dbReference type="ARBA" id="ARBA00023157"/>
    </source>
</evidence>
<keyword evidence="12" id="KW-0472">Membrane</keyword>
<evidence type="ECO:0000256" key="14">
    <source>
        <dbReference type="ARBA" id="ARBA00023180"/>
    </source>
</evidence>
<evidence type="ECO:0000256" key="2">
    <source>
        <dbReference type="ARBA" id="ARBA00004648"/>
    </source>
</evidence>
<comment type="catalytic activity">
    <reaction evidence="17">
        <text>3-O-{[(1-&gt;4)-beta-D-GlcA-(1-&gt;4)-alpha-D-GlcNAc](n)-(1-&gt;4)-beta-D-GlcA-(1-&gt;3)-beta-D-Gal-(1-&gt;3)-beta-D-Gal-(1-&gt;4)-beta-D-Xyl}-L-seryl-[protein] + UDP-N-acetyl-alpha-D-glucosamine = 3-O-{alpha-D-GlcNAc-[(1-&gt;4)-beta-D-GlcA-(1-&gt;4)-alpha-D-GlcNAc](n)-(1-&gt;4)-beta-D-GlcA-(1-&gt;3)-beta-D-Gal-(1-&gt;3)-beta-D-Gal-(1-&gt;4)-beta-D-Xyl}-L-seryl-[protein] + UDP + H(+)</text>
        <dbReference type="Rhea" id="RHEA:16213"/>
        <dbReference type="Rhea" id="RHEA-COMP:12621"/>
        <dbReference type="Rhea" id="RHEA-COMP:12623"/>
        <dbReference type="ChEBI" id="CHEBI:15378"/>
        <dbReference type="ChEBI" id="CHEBI:57705"/>
        <dbReference type="ChEBI" id="CHEBI:58223"/>
        <dbReference type="ChEBI" id="CHEBI:132415"/>
        <dbReference type="ChEBI" id="CHEBI:132416"/>
        <dbReference type="EC" id="2.4.1.224"/>
    </reaction>
</comment>
<keyword evidence="9" id="KW-0256">Endoplasmic reticulum</keyword>
<dbReference type="SUPFAM" id="SSF53448">
    <property type="entry name" value="Nucleotide-diphospho-sugar transferases"/>
    <property type="match status" value="1"/>
</dbReference>
<evidence type="ECO:0000256" key="9">
    <source>
        <dbReference type="ARBA" id="ARBA00022824"/>
    </source>
</evidence>
<keyword evidence="11" id="KW-1133">Transmembrane helix</keyword>
<comment type="catalytic activity">
    <reaction evidence="16">
        <text>3-O-{alpha-D-GlcNAc-[(1-&gt;4)-beta-D-GlcA-(1-&gt;4)-alpha-D-GlcNAc](n)-(1-&gt;4)-beta-D-GlcA-(1-&gt;3)-beta-D-Gal-(1-&gt;3)-beta-D-Gal-(1-&gt;4)-beta-D-Xyl}-L-seryl-[protein] + UDP-alpha-D-glucuronate = 3-O-{[(1-&gt;4)-beta-D-GlcA-(1-&gt;4)-alpha-D-GlcNAc](n+1)-(1-&gt;4)-beta-D-GlcA-(1-&gt;3)-beta-D-Gal-(1-&gt;3)-beta-D-Gal-(1-&gt;4)-beta-D-Xyl}-L-seryl-[protein] + UDP + H(+)</text>
        <dbReference type="Rhea" id="RHEA:20908"/>
        <dbReference type="Rhea" id="RHEA-COMP:12623"/>
        <dbReference type="Rhea" id="RHEA-COMP:14295"/>
        <dbReference type="ChEBI" id="CHEBI:15378"/>
        <dbReference type="ChEBI" id="CHEBI:58052"/>
        <dbReference type="ChEBI" id="CHEBI:58223"/>
        <dbReference type="ChEBI" id="CHEBI:132415"/>
        <dbReference type="ChEBI" id="CHEBI:132416"/>
        <dbReference type="EC" id="2.4.1.225"/>
    </reaction>
</comment>
<reference evidence="21" key="2">
    <citation type="submission" date="2025-09" db="UniProtKB">
        <authorList>
            <consortium name="Ensembl"/>
        </authorList>
    </citation>
    <scope>IDENTIFICATION</scope>
</reference>
<proteinExistence type="inferred from homology"/>
<dbReference type="FunFam" id="3.90.550.10:FF:000034">
    <property type="entry name" value="Exostosin 1"/>
    <property type="match status" value="1"/>
</dbReference>
<dbReference type="GO" id="GO:0015012">
    <property type="term" value="P:heparan sulfate proteoglycan biosynthetic process"/>
    <property type="evidence" value="ECO:0007669"/>
    <property type="project" value="UniProtKB-ARBA"/>
</dbReference>
<accession>A0A7N9ANH8</accession>
<keyword evidence="14" id="KW-0325">Glycoprotein</keyword>
<dbReference type="Pfam" id="PF03016">
    <property type="entry name" value="Exostosin_GT47"/>
    <property type="match status" value="1"/>
</dbReference>
<reference evidence="21" key="1">
    <citation type="submission" date="2025-08" db="UniProtKB">
        <authorList>
            <consortium name="Ensembl"/>
        </authorList>
    </citation>
    <scope>IDENTIFICATION</scope>
</reference>
<evidence type="ECO:0000313" key="22">
    <source>
        <dbReference type="Proteomes" id="UP000261640"/>
    </source>
</evidence>
<dbReference type="InterPro" id="IPR004263">
    <property type="entry name" value="Exostosin"/>
</dbReference>
<dbReference type="UniPathway" id="UPA00378"/>
<comment type="subcellular location">
    <subcellularLocation>
        <location evidence="2">Endoplasmic reticulum membrane</location>
        <topology evidence="2">Single-pass type II membrane protein</topology>
    </subcellularLocation>
</comment>
<evidence type="ECO:0000256" key="4">
    <source>
        <dbReference type="ARBA" id="ARBA00010271"/>
    </source>
</evidence>
<evidence type="ECO:0000256" key="16">
    <source>
        <dbReference type="ARBA" id="ARBA00050512"/>
    </source>
</evidence>
<dbReference type="Proteomes" id="UP000261640">
    <property type="component" value="Unplaced"/>
</dbReference>
<dbReference type="GO" id="GO:0046872">
    <property type="term" value="F:metal ion binding"/>
    <property type="evidence" value="ECO:0007669"/>
    <property type="project" value="UniProtKB-KW"/>
</dbReference>
<evidence type="ECO:0000259" key="20">
    <source>
        <dbReference type="Pfam" id="PF09258"/>
    </source>
</evidence>
<name>A0A7N9ANH8_9TELE</name>
<dbReference type="InterPro" id="IPR029044">
    <property type="entry name" value="Nucleotide-diphossugar_trans"/>
</dbReference>
<dbReference type="GO" id="GO:0005789">
    <property type="term" value="C:endoplasmic reticulum membrane"/>
    <property type="evidence" value="ECO:0007669"/>
    <property type="project" value="UniProtKB-SubCell"/>
</dbReference>
<dbReference type="GO" id="GO:0001503">
    <property type="term" value="P:ossification"/>
    <property type="evidence" value="ECO:0007669"/>
    <property type="project" value="UniProtKB-ARBA"/>
</dbReference>
<evidence type="ECO:0000256" key="8">
    <source>
        <dbReference type="ARBA" id="ARBA00022723"/>
    </source>
</evidence>
<evidence type="ECO:0000256" key="18">
    <source>
        <dbReference type="ARBA" id="ARBA00057959"/>
    </source>
</evidence>
<evidence type="ECO:0000256" key="12">
    <source>
        <dbReference type="ARBA" id="ARBA00023136"/>
    </source>
</evidence>
<protein>
    <submittedName>
        <fullName evidence="21">Exostosin glycosyltransferase 1b</fullName>
    </submittedName>
</protein>
<feature type="domain" description="Glycosyl transferase 64" evidence="20">
    <location>
        <begin position="489"/>
        <end position="705"/>
    </location>
</feature>
<organism evidence="21 22">
    <name type="scientific">Mastacembelus armatus</name>
    <name type="common">zig-zag eel</name>
    <dbReference type="NCBI Taxonomy" id="205130"/>
    <lineage>
        <taxon>Eukaryota</taxon>
        <taxon>Metazoa</taxon>
        <taxon>Chordata</taxon>
        <taxon>Craniata</taxon>
        <taxon>Vertebrata</taxon>
        <taxon>Euteleostomi</taxon>
        <taxon>Actinopterygii</taxon>
        <taxon>Neopterygii</taxon>
        <taxon>Teleostei</taxon>
        <taxon>Neoteleostei</taxon>
        <taxon>Acanthomorphata</taxon>
        <taxon>Anabantaria</taxon>
        <taxon>Synbranchiformes</taxon>
        <taxon>Mastacembelidae</taxon>
        <taxon>Mastacembelus</taxon>
    </lineage>
</organism>
<dbReference type="GO" id="GO:0050508">
    <property type="term" value="F:glucuronosyl-N-acetylglucosaminyl-proteoglycan 4-alpha-N-acetylglucosaminyltransferase activity"/>
    <property type="evidence" value="ECO:0007669"/>
    <property type="project" value="UniProtKB-EC"/>
</dbReference>
<dbReference type="InterPro" id="IPR040911">
    <property type="entry name" value="Exostosin_GT47"/>
</dbReference>
<dbReference type="GO" id="GO:0050509">
    <property type="term" value="F:N-acetylglucosaminyl-proteoglycan 4-beta-glucuronosyltransferase activity"/>
    <property type="evidence" value="ECO:0007669"/>
    <property type="project" value="UniProtKB-EC"/>
</dbReference>
<dbReference type="PANTHER" id="PTHR48261:SF3">
    <property type="entry name" value="EXOSTOSIN GLYCOSYLTRANSFERASE 1"/>
    <property type="match status" value="1"/>
</dbReference>
<comment type="pathway">
    <text evidence="3">Protein modification; protein glycosylation.</text>
</comment>
<comment type="similarity">
    <text evidence="4">Belongs to the glycosyltransferase 47 family.</text>
</comment>
<keyword evidence="8" id="KW-0479">Metal-binding</keyword>
<keyword evidence="5" id="KW-0328">Glycosyltransferase</keyword>
<dbReference type="GeneTree" id="ENSGT00940000155321"/>
<keyword evidence="10" id="KW-0735">Signal-anchor</keyword>
<dbReference type="PANTHER" id="PTHR48261">
    <property type="entry name" value="ACETYLGLUCOSAMINYLTRANSFERASE"/>
    <property type="match status" value="1"/>
</dbReference>
<evidence type="ECO:0000259" key="19">
    <source>
        <dbReference type="Pfam" id="PF03016"/>
    </source>
</evidence>
<dbReference type="InterPro" id="IPR015338">
    <property type="entry name" value="GT64_dom"/>
</dbReference>
<keyword evidence="13" id="KW-1015">Disulfide bond</keyword>
<evidence type="ECO:0000256" key="17">
    <source>
        <dbReference type="ARBA" id="ARBA00052657"/>
    </source>
</evidence>
<evidence type="ECO:0000313" key="21">
    <source>
        <dbReference type="Ensembl" id="ENSMAMP00000048618.1"/>
    </source>
</evidence>
<keyword evidence="15" id="KW-0464">Manganese</keyword>
<sequence length="722" mass="83634">MQAKKRYLILLSAGACLVLLSYLGGVQLPAASRSRHDRSRNGYRPDQPWPHFSDPLQPFLPWDQADTEEYNMHISPRQKRDVNTSVYKGKRCRMDSCFDFSLCQKNGFKVYVYPQQKGEKISESYQNILSTIEGSRFYTSDPGQACLFVLSLDTLDRDQLSPQYVHNLKTKVQNLPLWNDGRNHLIFNLYSGTWPDYTEDLGFDIGQAMLAKASISTENFRPNFDVSIPLFSKEHPRTGGERGYLKYNSIPPFRKYMLVFKGKRYLTGIGSDTRNALYHVHNAEDVVLLTTCKHGKDWQKHKDARCDKDNAEYDRYDYKEMLHNSTFCLVPRGRRLGSFRFLEALQAACVPVMLSNGWELPFSEIINWNTAAVIGDERLLLQIPTTVRSIHQDKILSLRQQTQFLWEAYFSSVEKIVLTTLEIIQDRVLEQGSRSSLMWNSHPGGLFVLPQYSGDLGDFPFYYATLGQLHTHTETEKHDELYKVLLYTMHIFCTSNNPLPAKHRWPATSVPVIVIEGENKVMSSRFLPYETIVTDAVLSLDEDTVLSTTEVDFAFTVWQSFPERIVGYPARSHFWDSNKERWGYTSKWTNDYSMVLTGAAIYHRYYHYLYTNYLPTSLKSMVDQLANCEDILMNFLVSAVTKLPPIKVTQKKQYKETMMGQSSRASRWADPDHFAQRQTCMNKFASWFGAMPLVHSQMRLDPVLFKDQVSILRKKYRDIERL</sequence>
<evidence type="ECO:0000256" key="5">
    <source>
        <dbReference type="ARBA" id="ARBA00022676"/>
    </source>
</evidence>
<comment type="function">
    <text evidence="18">Glycosyltransferase required for the biosynthesis of heparan-sulfate.</text>
</comment>
<evidence type="ECO:0000256" key="1">
    <source>
        <dbReference type="ARBA" id="ARBA00001936"/>
    </source>
</evidence>
<evidence type="ECO:0000256" key="7">
    <source>
        <dbReference type="ARBA" id="ARBA00022692"/>
    </source>
</evidence>
<feature type="domain" description="Exostosin GT47" evidence="19">
    <location>
        <begin position="105"/>
        <end position="390"/>
    </location>
</feature>
<evidence type="ECO:0000256" key="10">
    <source>
        <dbReference type="ARBA" id="ARBA00022968"/>
    </source>
</evidence>
<keyword evidence="22" id="KW-1185">Reference proteome</keyword>
<dbReference type="Ensembl" id="ENSMAMT00000037316.1">
    <property type="protein sequence ID" value="ENSMAMP00000048618.1"/>
    <property type="gene ID" value="ENSMAMG00000003396.2"/>
</dbReference>
<keyword evidence="6" id="KW-0808">Transferase</keyword>
<evidence type="ECO:0000256" key="6">
    <source>
        <dbReference type="ARBA" id="ARBA00022679"/>
    </source>
</evidence>
<comment type="cofactor">
    <cofactor evidence="1">
        <name>Mn(2+)</name>
        <dbReference type="ChEBI" id="CHEBI:29035"/>
    </cofactor>
</comment>
<dbReference type="GO" id="GO:0005794">
    <property type="term" value="C:Golgi apparatus"/>
    <property type="evidence" value="ECO:0007669"/>
    <property type="project" value="UniProtKB-ARBA"/>
</dbReference>
<evidence type="ECO:0000256" key="3">
    <source>
        <dbReference type="ARBA" id="ARBA00004922"/>
    </source>
</evidence>
<dbReference type="AlphaFoldDB" id="A0A7N9ANH8"/>
<dbReference type="Pfam" id="PF09258">
    <property type="entry name" value="Glyco_transf_64"/>
    <property type="match status" value="1"/>
</dbReference>
<evidence type="ECO:0000256" key="15">
    <source>
        <dbReference type="ARBA" id="ARBA00023211"/>
    </source>
</evidence>
<evidence type="ECO:0000256" key="11">
    <source>
        <dbReference type="ARBA" id="ARBA00022989"/>
    </source>
</evidence>
<dbReference type="Gene3D" id="3.90.550.10">
    <property type="entry name" value="Spore Coat Polysaccharide Biosynthesis Protein SpsA, Chain A"/>
    <property type="match status" value="1"/>
</dbReference>
<keyword evidence="7" id="KW-0812">Transmembrane</keyword>